<comment type="subcellular location">
    <subcellularLocation>
        <location evidence="1">Cell membrane</location>
        <topology evidence="1">Single-pass membrane protein</topology>
    </subcellularLocation>
</comment>
<evidence type="ECO:0000256" key="9">
    <source>
        <dbReference type="ARBA" id="ARBA00023136"/>
    </source>
</evidence>
<keyword evidence="6 11" id="KW-0732">Signal</keyword>
<comment type="similarity">
    <text evidence="2">Belongs to the RLP family.</text>
</comment>
<organism evidence="13">
    <name type="scientific">Salvia splendens</name>
    <name type="common">Scarlet sage</name>
    <dbReference type="NCBI Taxonomy" id="180675"/>
    <lineage>
        <taxon>Eukaryota</taxon>
        <taxon>Viridiplantae</taxon>
        <taxon>Streptophyta</taxon>
        <taxon>Embryophyta</taxon>
        <taxon>Tracheophyta</taxon>
        <taxon>Spermatophyta</taxon>
        <taxon>Magnoliopsida</taxon>
        <taxon>eudicotyledons</taxon>
        <taxon>Gunneridae</taxon>
        <taxon>Pentapetalae</taxon>
        <taxon>asterids</taxon>
        <taxon>lamiids</taxon>
        <taxon>Lamiales</taxon>
        <taxon>Lamiaceae</taxon>
        <taxon>Nepetoideae</taxon>
        <taxon>Mentheae</taxon>
        <taxon>Salviinae</taxon>
        <taxon>Salvia</taxon>
        <taxon>Salvia subgen. Calosphace</taxon>
        <taxon>core Calosphace</taxon>
    </lineage>
</organism>
<dbReference type="Proteomes" id="UP000298416">
    <property type="component" value="Unassembled WGS sequence"/>
</dbReference>
<evidence type="ECO:0000256" key="11">
    <source>
        <dbReference type="SAM" id="SignalP"/>
    </source>
</evidence>
<dbReference type="PANTHER" id="PTHR48004:SF58">
    <property type="entry name" value="OS01G0162200 PROTEIN"/>
    <property type="match status" value="1"/>
</dbReference>
<dbReference type="GO" id="GO:0005886">
    <property type="term" value="C:plasma membrane"/>
    <property type="evidence" value="ECO:0007669"/>
    <property type="project" value="UniProtKB-SubCell"/>
</dbReference>
<dbReference type="InterPro" id="IPR003591">
    <property type="entry name" value="Leu-rich_rpt_typical-subtyp"/>
</dbReference>
<dbReference type="Pfam" id="PF00560">
    <property type="entry name" value="LRR_1"/>
    <property type="match status" value="5"/>
</dbReference>
<dbReference type="PANTHER" id="PTHR48004">
    <property type="entry name" value="OS01G0149700 PROTEIN"/>
    <property type="match status" value="1"/>
</dbReference>
<keyword evidence="3" id="KW-1003">Cell membrane</keyword>
<feature type="domain" description="Leucine-rich repeat-containing N-terminal plant-type" evidence="12">
    <location>
        <begin position="24"/>
        <end position="64"/>
    </location>
</feature>
<evidence type="ECO:0000256" key="3">
    <source>
        <dbReference type="ARBA" id="ARBA00022475"/>
    </source>
</evidence>
<evidence type="ECO:0000313" key="13">
    <source>
        <dbReference type="EMBL" id="KAG6433753.1"/>
    </source>
</evidence>
<reference evidence="13" key="2">
    <citation type="submission" date="2020-08" db="EMBL/GenBank/DDBJ databases">
        <title>Plant Genome Project.</title>
        <authorList>
            <person name="Zhang R.-G."/>
        </authorList>
    </citation>
    <scope>NUCLEOTIDE SEQUENCE</scope>
    <source>
        <strain evidence="13">Huo1</strain>
        <tissue evidence="13">Leaf</tissue>
    </source>
</reference>
<evidence type="ECO:0000256" key="4">
    <source>
        <dbReference type="ARBA" id="ARBA00022614"/>
    </source>
</evidence>
<keyword evidence="9" id="KW-0472">Membrane</keyword>
<proteinExistence type="inferred from homology"/>
<keyword evidence="5" id="KW-0812">Transmembrane</keyword>
<keyword evidence="14" id="KW-1185">Reference proteome</keyword>
<dbReference type="SUPFAM" id="SSF52058">
    <property type="entry name" value="L domain-like"/>
    <property type="match status" value="2"/>
</dbReference>
<dbReference type="Pfam" id="PF13855">
    <property type="entry name" value="LRR_8"/>
    <property type="match status" value="2"/>
</dbReference>
<dbReference type="Pfam" id="PF08263">
    <property type="entry name" value="LRRNT_2"/>
    <property type="match status" value="1"/>
</dbReference>
<dbReference type="AlphaFoldDB" id="A0A8X9A9X4"/>
<reference evidence="13" key="1">
    <citation type="submission" date="2018-01" db="EMBL/GenBank/DDBJ databases">
        <authorList>
            <person name="Mao J.F."/>
        </authorList>
    </citation>
    <scope>NUCLEOTIDE SEQUENCE</scope>
    <source>
        <strain evidence="13">Huo1</strain>
        <tissue evidence="13">Leaf</tissue>
    </source>
</reference>
<dbReference type="InterPro" id="IPR001611">
    <property type="entry name" value="Leu-rich_rpt"/>
</dbReference>
<keyword evidence="10" id="KW-0325">Glycoprotein</keyword>
<dbReference type="GO" id="GO:0006952">
    <property type="term" value="P:defense response"/>
    <property type="evidence" value="ECO:0007669"/>
    <property type="project" value="UniProtKB-ARBA"/>
</dbReference>
<dbReference type="EMBL" id="PNBA02000002">
    <property type="protein sequence ID" value="KAG6433753.1"/>
    <property type="molecule type" value="Genomic_DNA"/>
</dbReference>
<evidence type="ECO:0000256" key="6">
    <source>
        <dbReference type="ARBA" id="ARBA00022729"/>
    </source>
</evidence>
<dbReference type="GO" id="GO:0051707">
    <property type="term" value="P:response to other organism"/>
    <property type="evidence" value="ECO:0007669"/>
    <property type="project" value="UniProtKB-ARBA"/>
</dbReference>
<comment type="caution">
    <text evidence="13">The sequence shown here is derived from an EMBL/GenBank/DDBJ whole genome shotgun (WGS) entry which is preliminary data.</text>
</comment>
<dbReference type="FunFam" id="3.80.10.10:FF:000111">
    <property type="entry name" value="LRR receptor-like serine/threonine-protein kinase ERECTA"/>
    <property type="match status" value="1"/>
</dbReference>
<protein>
    <recommendedName>
        <fullName evidence="12">Leucine-rich repeat-containing N-terminal plant-type domain-containing protein</fullName>
    </recommendedName>
</protein>
<evidence type="ECO:0000256" key="1">
    <source>
        <dbReference type="ARBA" id="ARBA00004162"/>
    </source>
</evidence>
<dbReference type="PROSITE" id="PS51450">
    <property type="entry name" value="LRR"/>
    <property type="match status" value="1"/>
</dbReference>
<evidence type="ECO:0000256" key="8">
    <source>
        <dbReference type="ARBA" id="ARBA00022989"/>
    </source>
</evidence>
<dbReference type="SMART" id="SM00365">
    <property type="entry name" value="LRR_SD22"/>
    <property type="match status" value="5"/>
</dbReference>
<evidence type="ECO:0000256" key="10">
    <source>
        <dbReference type="ARBA" id="ARBA00023180"/>
    </source>
</evidence>
<gene>
    <name evidence="13" type="ORF">SASPL_105369</name>
</gene>
<name>A0A8X9A9X4_SALSN</name>
<dbReference type="PRINTS" id="PR00019">
    <property type="entry name" value="LEURICHRPT"/>
</dbReference>
<feature type="signal peptide" evidence="11">
    <location>
        <begin position="1"/>
        <end position="22"/>
    </location>
</feature>
<dbReference type="FunFam" id="3.80.10.10:FF:000095">
    <property type="entry name" value="LRR receptor-like serine/threonine-protein kinase GSO1"/>
    <property type="match status" value="1"/>
</dbReference>
<sequence length="761" mass="83626">MFESAFLILLLLSNSDRRFVSGQSEKDLVLQFRNSLTYDPSLSTKLVHWNESVDLCRWEGLKCDSSNRVSGLDLSSESIFAGINDTSALFKLSHLQSLSLAQNSFNSVTLPSQFGRLTELRYLNLSNSGFSGQIPLSLSNMSRLVVLDLSNKYYSSLTLENPDLGSLVRNLTSLRELYLDMVKISADGLDWSTALSSHLPNLRVLSLSNADLTAPPTPSLLKLKLLSVIRLDGNAFSSPFPSFYADFPNLKVLTISSCDLSGVVPRKLFQIMSLQTIDLSNNRDLEGSFPEFPVDGSLEKLMLSYTKFSGNLPESIGNVRKLSNLDVRSNSFSGPIPSTIKSLKLLVYLDLSQNQFSGNVSSFAFLKNLNVLNLGSNRLTGEIGDDSLWKGLDNLEFLDLSENSLQGELPTSLFALPQLKTLLLFYNSFSGSSKISTNTSSSPLAAVDLRNNALEGSIPQIFFQLQNLLSLSLASNKLSGSLRLSDFSKLTNLVSLDLSHNKLSVHVDERLQLAKLFPGLETLMLSSCNLHKIPNLQNQSSLMMLDLSRNELQGEIPSWLWRVGNDGFSFRFLNLSHNRLTHLQQPYKMRGLDFLDLHSNLLSGEIPTPPPSAAYVDFSSNGFSFLIPDIGNILKRVMTFSAADNKLVGGIPPSLWNATGLQVLNLSRNALSGHIPSAVGNLSRLQTLDLSFNALDGGIPGELARLTSLSFLNVSYNHLVGKIPLKKFPESSYVGNEGLCGSPLNVSCDGRGREMHYVLLD</sequence>
<dbReference type="Gene3D" id="3.80.10.10">
    <property type="entry name" value="Ribonuclease Inhibitor"/>
    <property type="match status" value="4"/>
</dbReference>
<dbReference type="InterPro" id="IPR032675">
    <property type="entry name" value="LRR_dom_sf"/>
</dbReference>
<evidence type="ECO:0000256" key="5">
    <source>
        <dbReference type="ARBA" id="ARBA00022692"/>
    </source>
</evidence>
<evidence type="ECO:0000256" key="7">
    <source>
        <dbReference type="ARBA" id="ARBA00022737"/>
    </source>
</evidence>
<accession>A0A8X9A9X4</accession>
<feature type="chain" id="PRO_5036491974" description="Leucine-rich repeat-containing N-terminal plant-type domain-containing protein" evidence="11">
    <location>
        <begin position="23"/>
        <end position="761"/>
    </location>
</feature>
<keyword evidence="7" id="KW-0677">Repeat</keyword>
<keyword evidence="8" id="KW-1133">Transmembrane helix</keyword>
<evidence type="ECO:0000256" key="2">
    <source>
        <dbReference type="ARBA" id="ARBA00009592"/>
    </source>
</evidence>
<dbReference type="InterPro" id="IPR013210">
    <property type="entry name" value="LRR_N_plant-typ"/>
</dbReference>
<dbReference type="SMART" id="SM00369">
    <property type="entry name" value="LRR_TYP"/>
    <property type="match status" value="8"/>
</dbReference>
<evidence type="ECO:0000259" key="12">
    <source>
        <dbReference type="Pfam" id="PF08263"/>
    </source>
</evidence>
<dbReference type="InterPro" id="IPR052941">
    <property type="entry name" value="StomDev_PlantInt_Reg"/>
</dbReference>
<keyword evidence="4" id="KW-0433">Leucine-rich repeat</keyword>
<evidence type="ECO:0000313" key="14">
    <source>
        <dbReference type="Proteomes" id="UP000298416"/>
    </source>
</evidence>